<evidence type="ECO:0000313" key="1">
    <source>
        <dbReference type="EMBL" id="MFC1418582.1"/>
    </source>
</evidence>
<evidence type="ECO:0008006" key="3">
    <source>
        <dbReference type="Google" id="ProtNLM"/>
    </source>
</evidence>
<name>A0ABV6VYK8_9ACTN</name>
<protein>
    <recommendedName>
        <fullName evidence="3">NlpC/P60 domain-containing protein</fullName>
    </recommendedName>
</protein>
<reference evidence="1 2" key="1">
    <citation type="submission" date="2024-09" db="EMBL/GenBank/DDBJ databases">
        <authorList>
            <person name="Lee S.D."/>
        </authorList>
    </citation>
    <scope>NUCLEOTIDE SEQUENCE [LARGE SCALE GENOMIC DNA]</scope>
    <source>
        <strain evidence="1 2">N8-3</strain>
    </source>
</reference>
<evidence type="ECO:0000313" key="2">
    <source>
        <dbReference type="Proteomes" id="UP001592531"/>
    </source>
</evidence>
<dbReference type="RefSeq" id="WP_380537378.1">
    <property type="nucleotide sequence ID" value="NZ_JBHFAB010000013.1"/>
</dbReference>
<dbReference type="Proteomes" id="UP001592531">
    <property type="component" value="Unassembled WGS sequence"/>
</dbReference>
<comment type="caution">
    <text evidence="1">The sequence shown here is derived from an EMBL/GenBank/DDBJ whole genome shotgun (WGS) entry which is preliminary data.</text>
</comment>
<gene>
    <name evidence="1" type="ORF">ACEZDE_18385</name>
</gene>
<accession>A0ABV6VYK8</accession>
<proteinExistence type="predicted"/>
<sequence length="119" mass="12803">MAEVTQTILHGDPQGRQGNCLQAAVASLLDLPLDDVPHFVEADDWTACLVDWAAEQGWLARYARPDAPVALGIACGPSPRGVHHAVVMRDGVVVWDPHRSRDGLVKIGMIVEFSRIGAA</sequence>
<organism evidence="1 2">
    <name type="scientific">Streptacidiphilus cavernicola</name>
    <dbReference type="NCBI Taxonomy" id="3342716"/>
    <lineage>
        <taxon>Bacteria</taxon>
        <taxon>Bacillati</taxon>
        <taxon>Actinomycetota</taxon>
        <taxon>Actinomycetes</taxon>
        <taxon>Kitasatosporales</taxon>
        <taxon>Streptomycetaceae</taxon>
        <taxon>Streptacidiphilus</taxon>
    </lineage>
</organism>
<dbReference type="EMBL" id="JBHFAB010000013">
    <property type="protein sequence ID" value="MFC1418582.1"/>
    <property type="molecule type" value="Genomic_DNA"/>
</dbReference>
<keyword evidence="2" id="KW-1185">Reference proteome</keyword>